<evidence type="ECO:0000256" key="4">
    <source>
        <dbReference type="ARBA" id="ARBA00022769"/>
    </source>
</evidence>
<dbReference type="RefSeq" id="WP_110886118.1">
    <property type="nucleotide sequence ID" value="NZ_QJSX01000004.1"/>
</dbReference>
<dbReference type="Gene3D" id="3.20.20.150">
    <property type="entry name" value="Divalent-metal-dependent TIM barrel enzymes"/>
    <property type="match status" value="1"/>
</dbReference>
<proteinExistence type="predicted"/>
<dbReference type="Pfam" id="PF03851">
    <property type="entry name" value="UvdE"/>
    <property type="match status" value="1"/>
</dbReference>
<dbReference type="PANTHER" id="PTHR31290">
    <property type="entry name" value="UV-DAMAGE ENDONUCLEASE"/>
    <property type="match status" value="1"/>
</dbReference>
<accession>A0A318SKX1</accession>
<dbReference type="GO" id="GO:0009411">
    <property type="term" value="P:response to UV"/>
    <property type="evidence" value="ECO:0007669"/>
    <property type="project" value="InterPro"/>
</dbReference>
<keyword evidence="3" id="KW-0227">DNA damage</keyword>
<comment type="caution">
    <text evidence="7">The sequence shown here is derived from an EMBL/GenBank/DDBJ whole genome shotgun (WGS) entry which is preliminary data.</text>
</comment>
<reference evidence="7 8" key="1">
    <citation type="submission" date="2018-06" db="EMBL/GenBank/DDBJ databases">
        <title>Genomic Encyclopedia of Type Strains, Phase IV (KMG-IV): sequencing the most valuable type-strain genomes for metagenomic binning, comparative biology and taxonomic classification.</title>
        <authorList>
            <person name="Goeker M."/>
        </authorList>
    </citation>
    <scope>NUCLEOTIDE SEQUENCE [LARGE SCALE GENOMIC DNA]</scope>
    <source>
        <strain evidence="7 8">DSM 18048</strain>
    </source>
</reference>
<dbReference type="Proteomes" id="UP000248326">
    <property type="component" value="Unassembled WGS sequence"/>
</dbReference>
<keyword evidence="5" id="KW-0378">Hydrolase</keyword>
<keyword evidence="6" id="KW-0234">DNA repair</keyword>
<gene>
    <name evidence="7" type="ORF">DES52_104293</name>
</gene>
<evidence type="ECO:0000313" key="7">
    <source>
        <dbReference type="EMBL" id="PYE55019.1"/>
    </source>
</evidence>
<evidence type="ECO:0000256" key="3">
    <source>
        <dbReference type="ARBA" id="ARBA00022763"/>
    </source>
</evidence>
<sequence>MNDAPPARADVPVFGLVCVTASDAVRFKTVTRTNYLKLDEAARYEKLDFLYRENTRRLLGALEFCNARGIRLYRMTSQLFPMSDLEDGIGARVLAELAPELPEVGRRAAAYGIRVVVHPDQFVVLSSDSETVYENSVLILAQHARNLDLMELPRSPWSMLLLHGGKGGRGEVLARRIATLPPEIRSRLALENDEHAYGAQAILDVCRAASVPMVFDAHHHVIKEKLLNYEDESVERFTRAARDTWPNPDDQLVHLSNGKEGILDRRHSDLIDTFPTAFLKVKWVEIEAKGKEDAIADLQARFADPHAPILTVRRVPPPEAAYPDKEEV</sequence>
<dbReference type="InterPro" id="IPR004601">
    <property type="entry name" value="UvdE"/>
</dbReference>
<dbReference type="NCBIfam" id="TIGR00629">
    <property type="entry name" value="uvde"/>
    <property type="match status" value="1"/>
</dbReference>
<keyword evidence="4" id="KW-0228">DNA excision</keyword>
<dbReference type="SUPFAM" id="SSF51658">
    <property type="entry name" value="Xylose isomerase-like"/>
    <property type="match status" value="1"/>
</dbReference>
<keyword evidence="8" id="KW-1185">Reference proteome</keyword>
<keyword evidence="2 7" id="KW-0255">Endonuclease</keyword>
<evidence type="ECO:0000256" key="5">
    <source>
        <dbReference type="ARBA" id="ARBA00022801"/>
    </source>
</evidence>
<evidence type="ECO:0000256" key="2">
    <source>
        <dbReference type="ARBA" id="ARBA00022759"/>
    </source>
</evidence>
<dbReference type="GO" id="GO:0016787">
    <property type="term" value="F:hydrolase activity"/>
    <property type="evidence" value="ECO:0007669"/>
    <property type="project" value="UniProtKB-KW"/>
</dbReference>
<evidence type="ECO:0000256" key="1">
    <source>
        <dbReference type="ARBA" id="ARBA00022722"/>
    </source>
</evidence>
<name>A0A318SKX1_9DEIO</name>
<evidence type="ECO:0000256" key="6">
    <source>
        <dbReference type="ARBA" id="ARBA00023204"/>
    </source>
</evidence>
<dbReference type="EMBL" id="QJSX01000004">
    <property type="protein sequence ID" value="PYE55019.1"/>
    <property type="molecule type" value="Genomic_DNA"/>
</dbReference>
<dbReference type="AlphaFoldDB" id="A0A318SKX1"/>
<dbReference type="InterPro" id="IPR036237">
    <property type="entry name" value="Xyl_isomerase-like_sf"/>
</dbReference>
<dbReference type="OrthoDB" id="9782576at2"/>
<organism evidence="7 8">
    <name type="scientific">Deinococcus yavapaiensis KR-236</name>
    <dbReference type="NCBI Taxonomy" id="694435"/>
    <lineage>
        <taxon>Bacteria</taxon>
        <taxon>Thermotogati</taxon>
        <taxon>Deinococcota</taxon>
        <taxon>Deinococci</taxon>
        <taxon>Deinococcales</taxon>
        <taxon>Deinococcaceae</taxon>
        <taxon>Deinococcus</taxon>
    </lineage>
</organism>
<evidence type="ECO:0000313" key="8">
    <source>
        <dbReference type="Proteomes" id="UP000248326"/>
    </source>
</evidence>
<dbReference type="GO" id="GO:0006289">
    <property type="term" value="P:nucleotide-excision repair"/>
    <property type="evidence" value="ECO:0007669"/>
    <property type="project" value="InterPro"/>
</dbReference>
<keyword evidence="1" id="KW-0540">Nuclease</keyword>
<dbReference type="GO" id="GO:0004519">
    <property type="term" value="F:endonuclease activity"/>
    <property type="evidence" value="ECO:0007669"/>
    <property type="project" value="UniProtKB-KW"/>
</dbReference>
<protein>
    <submittedName>
        <fullName evidence="7">UV-damage endonuclease</fullName>
    </submittedName>
</protein>
<dbReference type="PANTHER" id="PTHR31290:SF5">
    <property type="entry name" value="UV-DAMAGE ENDONUCLEASE"/>
    <property type="match status" value="1"/>
</dbReference>